<sequence length="72" mass="8673">MLRRQAMHEKSRKSKSNRVTDRWMRCWILYSMRPQKRAEGQNTKGPNSRPRNSRDKRWARFQLAGRGTSILL</sequence>
<accession>A0A2J6QD12</accession>
<evidence type="ECO:0000256" key="1">
    <source>
        <dbReference type="SAM" id="MobiDB-lite"/>
    </source>
</evidence>
<reference evidence="2 3" key="1">
    <citation type="submission" date="2016-05" db="EMBL/GenBank/DDBJ databases">
        <title>A degradative enzymes factory behind the ericoid mycorrhizal symbiosis.</title>
        <authorList>
            <consortium name="DOE Joint Genome Institute"/>
            <person name="Martino E."/>
            <person name="Morin E."/>
            <person name="Grelet G."/>
            <person name="Kuo A."/>
            <person name="Kohler A."/>
            <person name="Daghino S."/>
            <person name="Barry K."/>
            <person name="Choi C."/>
            <person name="Cichocki N."/>
            <person name="Clum A."/>
            <person name="Copeland A."/>
            <person name="Hainaut M."/>
            <person name="Haridas S."/>
            <person name="Labutti K."/>
            <person name="Lindquist E."/>
            <person name="Lipzen A."/>
            <person name="Khouja H.-R."/>
            <person name="Murat C."/>
            <person name="Ohm R."/>
            <person name="Olson A."/>
            <person name="Spatafora J."/>
            <person name="Veneault-Fourrey C."/>
            <person name="Henrissat B."/>
            <person name="Grigoriev I."/>
            <person name="Martin F."/>
            <person name="Perotto S."/>
        </authorList>
    </citation>
    <scope>NUCLEOTIDE SEQUENCE [LARGE SCALE GENOMIC DNA]</scope>
    <source>
        <strain evidence="2 3">UAMH 7357</strain>
    </source>
</reference>
<gene>
    <name evidence="2" type="ORF">NA56DRAFT_643428</name>
</gene>
<evidence type="ECO:0000313" key="2">
    <source>
        <dbReference type="EMBL" id="PMD24161.1"/>
    </source>
</evidence>
<name>A0A2J6QD12_9HELO</name>
<dbReference type="Proteomes" id="UP000235672">
    <property type="component" value="Unassembled WGS sequence"/>
</dbReference>
<dbReference type="AlphaFoldDB" id="A0A2J6QD12"/>
<keyword evidence="3" id="KW-1185">Reference proteome</keyword>
<proteinExistence type="predicted"/>
<organism evidence="2 3">
    <name type="scientific">Hyaloscypha hepaticicola</name>
    <dbReference type="NCBI Taxonomy" id="2082293"/>
    <lineage>
        <taxon>Eukaryota</taxon>
        <taxon>Fungi</taxon>
        <taxon>Dikarya</taxon>
        <taxon>Ascomycota</taxon>
        <taxon>Pezizomycotina</taxon>
        <taxon>Leotiomycetes</taxon>
        <taxon>Helotiales</taxon>
        <taxon>Hyaloscyphaceae</taxon>
        <taxon>Hyaloscypha</taxon>
    </lineage>
</organism>
<feature type="region of interest" description="Disordered" evidence="1">
    <location>
        <begin position="35"/>
        <end position="60"/>
    </location>
</feature>
<evidence type="ECO:0000313" key="3">
    <source>
        <dbReference type="Proteomes" id="UP000235672"/>
    </source>
</evidence>
<feature type="compositionally biased region" description="Polar residues" evidence="1">
    <location>
        <begin position="40"/>
        <end position="50"/>
    </location>
</feature>
<dbReference type="EMBL" id="KZ613473">
    <property type="protein sequence ID" value="PMD24161.1"/>
    <property type="molecule type" value="Genomic_DNA"/>
</dbReference>
<protein>
    <submittedName>
        <fullName evidence="2">Uncharacterized protein</fullName>
    </submittedName>
</protein>